<dbReference type="GO" id="GO:0046872">
    <property type="term" value="F:metal ion binding"/>
    <property type="evidence" value="ECO:0007669"/>
    <property type="project" value="UniProtKB-KW"/>
</dbReference>
<dbReference type="PANTHER" id="PTHR45765:SF1">
    <property type="entry name" value="METHIONINE--TRNA LIGASE, CYTOPLASMIC"/>
    <property type="match status" value="1"/>
</dbReference>
<evidence type="ECO:0000259" key="12">
    <source>
        <dbReference type="Pfam" id="PF09334"/>
    </source>
</evidence>
<dbReference type="FunFam" id="2.20.28.20:FF:000001">
    <property type="entry name" value="Methionine--tRNA ligase"/>
    <property type="match status" value="1"/>
</dbReference>
<dbReference type="PANTHER" id="PTHR45765">
    <property type="entry name" value="METHIONINE--TRNA LIGASE"/>
    <property type="match status" value="1"/>
</dbReference>
<comment type="caution">
    <text evidence="14">The sequence shown here is derived from an EMBL/GenBank/DDBJ whole genome shotgun (WGS) entry which is preliminary data.</text>
</comment>
<dbReference type="InterPro" id="IPR014758">
    <property type="entry name" value="Met-tRNA_synth"/>
</dbReference>
<organism evidence="14 15">
    <name type="scientific">Zhenhengia yiwuensis</name>
    <dbReference type="NCBI Taxonomy" id="2763666"/>
    <lineage>
        <taxon>Bacteria</taxon>
        <taxon>Bacillati</taxon>
        <taxon>Bacillota</taxon>
        <taxon>Clostridia</taxon>
        <taxon>Lachnospirales</taxon>
        <taxon>Lachnospiraceae</taxon>
        <taxon>Zhenhengia</taxon>
    </lineage>
</organism>
<feature type="binding site" evidence="11">
    <location>
        <position position="144"/>
    </location>
    <ligand>
        <name>Zn(2+)</name>
        <dbReference type="ChEBI" id="CHEBI:29105"/>
    </ligand>
</feature>
<evidence type="ECO:0000256" key="8">
    <source>
        <dbReference type="ARBA" id="ARBA00022917"/>
    </source>
</evidence>
<feature type="domain" description="Methionyl/Leucyl tRNA synthetase" evidence="12">
    <location>
        <begin position="3"/>
        <end position="391"/>
    </location>
</feature>
<feature type="short sequence motif" description="'HIGH' region" evidence="11">
    <location>
        <begin position="10"/>
        <end position="20"/>
    </location>
</feature>
<evidence type="ECO:0000256" key="9">
    <source>
        <dbReference type="ARBA" id="ARBA00023146"/>
    </source>
</evidence>
<feature type="short sequence motif" description="'KMSKS' region" evidence="11">
    <location>
        <begin position="327"/>
        <end position="331"/>
    </location>
</feature>
<dbReference type="RefSeq" id="WP_249332731.1">
    <property type="nucleotide sequence ID" value="NZ_JACRSY010000013.1"/>
</dbReference>
<dbReference type="InterPro" id="IPR014729">
    <property type="entry name" value="Rossmann-like_a/b/a_fold"/>
</dbReference>
<evidence type="ECO:0000256" key="10">
    <source>
        <dbReference type="ARBA" id="ARBA00047364"/>
    </source>
</evidence>
<comment type="catalytic activity">
    <reaction evidence="10 11">
        <text>tRNA(Met) + L-methionine + ATP = L-methionyl-tRNA(Met) + AMP + diphosphate</text>
        <dbReference type="Rhea" id="RHEA:13481"/>
        <dbReference type="Rhea" id="RHEA-COMP:9667"/>
        <dbReference type="Rhea" id="RHEA-COMP:9698"/>
        <dbReference type="ChEBI" id="CHEBI:30616"/>
        <dbReference type="ChEBI" id="CHEBI:33019"/>
        <dbReference type="ChEBI" id="CHEBI:57844"/>
        <dbReference type="ChEBI" id="CHEBI:78442"/>
        <dbReference type="ChEBI" id="CHEBI:78530"/>
        <dbReference type="ChEBI" id="CHEBI:456215"/>
        <dbReference type="EC" id="6.1.1.10"/>
    </reaction>
</comment>
<dbReference type="Pfam" id="PF09334">
    <property type="entry name" value="tRNA-synt_1g"/>
    <property type="match status" value="1"/>
</dbReference>
<dbReference type="CDD" id="cd00814">
    <property type="entry name" value="MetRS_core"/>
    <property type="match status" value="1"/>
</dbReference>
<sequence>MNILIGGAWPYANGSLHIGHLAALLPGDVLARYYRKKGEQVLYVSGSDCHGTPISVRARLEGVEPTVITNQYHEEFQTCFNKLGFSYDIYTRTDEEFHKEEVQGIIKKLYEAGYIYEKQIEQVYCERCEQFLPDRFVEGICPICGKVARGDQCDHCQSLLDPLELQEKRCKTCGHIPTVRETKQLYFALSTFEEKLRTYVEHHKENWRTNAVHVADRYINEGLQDRAITRDLPWGIEVPIPGYEDKKIYVWVDAVLGYLTASKKWAQEKEQDYRDFWNASTLSYYIHGKDNIPFHNIILPALLSGIGFKTLPKRIISSEYMTIEGKKLSTSNNWAIWAKDLIGQYEPDVIRYSLLANGPEKRDADFSYRELITLNNADLVGAYGNLVNRTLAFLVKSYKGELQSCVVEEALERKIQGVYEKTGGYIENGEFKKALKEIFELIRWTNKYFDENRPWVMIKEDSNKCYETLYHCIYSIINIGNLLEPFLPFSSERLRKIVGVKEISWKPLSVPVGKIGAVDLLFKRLDKSES</sequence>
<evidence type="ECO:0000256" key="6">
    <source>
        <dbReference type="ARBA" id="ARBA00022741"/>
    </source>
</evidence>
<evidence type="ECO:0000256" key="2">
    <source>
        <dbReference type="ARBA" id="ARBA00004496"/>
    </source>
</evidence>
<gene>
    <name evidence="11" type="primary">metG</name>
    <name evidence="14" type="ORF">H8718_09685</name>
</gene>
<keyword evidence="4 11" id="KW-0963">Cytoplasm</keyword>
<dbReference type="PRINTS" id="PR01041">
    <property type="entry name" value="TRNASYNTHMET"/>
</dbReference>
<keyword evidence="11" id="KW-0862">Zinc</keyword>
<feature type="binding site" evidence="11">
    <location>
        <position position="141"/>
    </location>
    <ligand>
        <name>Zn(2+)</name>
        <dbReference type="ChEBI" id="CHEBI:29105"/>
    </ligand>
</feature>
<evidence type="ECO:0000313" key="14">
    <source>
        <dbReference type="EMBL" id="MBC8579800.1"/>
    </source>
</evidence>
<protein>
    <recommendedName>
        <fullName evidence="11">Methionine--tRNA ligase</fullName>
        <ecNumber evidence="11">6.1.1.10</ecNumber>
    </recommendedName>
    <alternativeName>
        <fullName evidence="11">Methionyl-tRNA synthetase</fullName>
        <shortName evidence="11">MetRS</shortName>
    </alternativeName>
</protein>
<feature type="binding site" evidence="11">
    <location>
        <position position="156"/>
    </location>
    <ligand>
        <name>Zn(2+)</name>
        <dbReference type="ChEBI" id="CHEBI:29105"/>
    </ligand>
</feature>
<dbReference type="SUPFAM" id="SSF47323">
    <property type="entry name" value="Anticodon-binding domain of a subclass of class I aminoacyl-tRNA synthetases"/>
    <property type="match status" value="1"/>
</dbReference>
<dbReference type="GO" id="GO:0006431">
    <property type="term" value="P:methionyl-tRNA aminoacylation"/>
    <property type="evidence" value="ECO:0007669"/>
    <property type="project" value="UniProtKB-UniRule"/>
</dbReference>
<dbReference type="GO" id="GO:0005524">
    <property type="term" value="F:ATP binding"/>
    <property type="evidence" value="ECO:0007669"/>
    <property type="project" value="UniProtKB-UniRule"/>
</dbReference>
<dbReference type="Proteomes" id="UP000655830">
    <property type="component" value="Unassembled WGS sequence"/>
</dbReference>
<evidence type="ECO:0000313" key="15">
    <source>
        <dbReference type="Proteomes" id="UP000655830"/>
    </source>
</evidence>
<dbReference type="Gene3D" id="2.20.28.20">
    <property type="entry name" value="Methionyl-tRNA synthetase, Zn-domain"/>
    <property type="match status" value="1"/>
</dbReference>
<dbReference type="CDD" id="cd07957">
    <property type="entry name" value="Anticodon_Ia_Met"/>
    <property type="match status" value="1"/>
</dbReference>
<dbReference type="NCBIfam" id="TIGR00398">
    <property type="entry name" value="metG"/>
    <property type="match status" value="1"/>
</dbReference>
<dbReference type="Gene3D" id="1.10.730.10">
    <property type="entry name" value="Isoleucyl-tRNA Synthetase, Domain 1"/>
    <property type="match status" value="1"/>
</dbReference>
<feature type="binding site" evidence="11">
    <location>
        <position position="153"/>
    </location>
    <ligand>
        <name>Zn(2+)</name>
        <dbReference type="ChEBI" id="CHEBI:29105"/>
    </ligand>
</feature>
<evidence type="ECO:0000256" key="7">
    <source>
        <dbReference type="ARBA" id="ARBA00022840"/>
    </source>
</evidence>
<evidence type="ECO:0000256" key="3">
    <source>
        <dbReference type="ARBA" id="ARBA00008258"/>
    </source>
</evidence>
<dbReference type="PROSITE" id="PS00178">
    <property type="entry name" value="AA_TRNA_LIGASE_I"/>
    <property type="match status" value="1"/>
</dbReference>
<dbReference type="InterPro" id="IPR029038">
    <property type="entry name" value="MetRS_Zn"/>
</dbReference>
<keyword evidence="6 11" id="KW-0547">Nucleotide-binding</keyword>
<keyword evidence="9 11" id="KW-0030">Aminoacyl-tRNA synthetase</keyword>
<keyword evidence="5 11" id="KW-0436">Ligase</keyword>
<evidence type="ECO:0000256" key="1">
    <source>
        <dbReference type="ARBA" id="ARBA00003314"/>
    </source>
</evidence>
<comment type="cofactor">
    <cofactor evidence="11">
        <name>Zn(2+)</name>
        <dbReference type="ChEBI" id="CHEBI:29105"/>
    </cofactor>
    <text evidence="11">Binds 1 zinc ion per subunit.</text>
</comment>
<dbReference type="Pfam" id="PF19303">
    <property type="entry name" value="Anticodon_3"/>
    <property type="match status" value="1"/>
</dbReference>
<feature type="domain" description="Methionyl-tRNA synthetase anticodon-binding" evidence="13">
    <location>
        <begin position="407"/>
        <end position="506"/>
    </location>
</feature>
<dbReference type="InterPro" id="IPR015413">
    <property type="entry name" value="Methionyl/Leucyl_tRNA_Synth"/>
</dbReference>
<dbReference type="InterPro" id="IPR009080">
    <property type="entry name" value="tRNAsynth_Ia_anticodon-bd"/>
</dbReference>
<dbReference type="AlphaFoldDB" id="A0A926I9H7"/>
<dbReference type="GO" id="GO:0004825">
    <property type="term" value="F:methionine-tRNA ligase activity"/>
    <property type="evidence" value="ECO:0007669"/>
    <property type="project" value="UniProtKB-UniRule"/>
</dbReference>
<dbReference type="SUPFAM" id="SSF52374">
    <property type="entry name" value="Nucleotidylyl transferase"/>
    <property type="match status" value="1"/>
</dbReference>
<proteinExistence type="inferred from homology"/>
<feature type="binding site" evidence="11">
    <location>
        <position position="330"/>
    </location>
    <ligand>
        <name>ATP</name>
        <dbReference type="ChEBI" id="CHEBI:30616"/>
    </ligand>
</feature>
<reference evidence="14" key="1">
    <citation type="submission" date="2020-08" db="EMBL/GenBank/DDBJ databases">
        <title>Genome public.</title>
        <authorList>
            <person name="Liu C."/>
            <person name="Sun Q."/>
        </authorList>
    </citation>
    <scope>NUCLEOTIDE SEQUENCE</scope>
    <source>
        <strain evidence="14">NSJ-12</strain>
    </source>
</reference>
<evidence type="ECO:0000256" key="11">
    <source>
        <dbReference type="HAMAP-Rule" id="MF_00098"/>
    </source>
</evidence>
<comment type="subunit">
    <text evidence="11">Monomer.</text>
</comment>
<dbReference type="GO" id="GO:0005829">
    <property type="term" value="C:cytosol"/>
    <property type="evidence" value="ECO:0007669"/>
    <property type="project" value="TreeGrafter"/>
</dbReference>
<evidence type="ECO:0000259" key="13">
    <source>
        <dbReference type="Pfam" id="PF19303"/>
    </source>
</evidence>
<dbReference type="InterPro" id="IPR001412">
    <property type="entry name" value="aa-tRNA-synth_I_CS"/>
</dbReference>
<dbReference type="HAMAP" id="MF_00098">
    <property type="entry name" value="Met_tRNA_synth_type1"/>
    <property type="match status" value="1"/>
</dbReference>
<keyword evidence="7 11" id="KW-0067">ATP-binding</keyword>
<dbReference type="Gene3D" id="3.40.50.620">
    <property type="entry name" value="HUPs"/>
    <property type="match status" value="1"/>
</dbReference>
<dbReference type="InterPro" id="IPR033911">
    <property type="entry name" value="MetRS_core"/>
</dbReference>
<name>A0A926I9H7_9FIRM</name>
<keyword evidence="11" id="KW-0479">Metal-binding</keyword>
<comment type="similarity">
    <text evidence="3 11">Belongs to the class-I aminoacyl-tRNA synthetase family. MetG type 1 subfamily.</text>
</comment>
<comment type="subcellular location">
    <subcellularLocation>
        <location evidence="2 11">Cytoplasm</location>
    </subcellularLocation>
</comment>
<evidence type="ECO:0000256" key="4">
    <source>
        <dbReference type="ARBA" id="ARBA00022490"/>
    </source>
</evidence>
<keyword evidence="8 11" id="KW-0648">Protein biosynthesis</keyword>
<evidence type="ECO:0000256" key="5">
    <source>
        <dbReference type="ARBA" id="ARBA00022598"/>
    </source>
</evidence>
<dbReference type="EMBL" id="JACRSY010000013">
    <property type="protein sequence ID" value="MBC8579800.1"/>
    <property type="molecule type" value="Genomic_DNA"/>
</dbReference>
<keyword evidence="15" id="KW-1185">Reference proteome</keyword>
<dbReference type="InterPro" id="IPR041872">
    <property type="entry name" value="Anticodon_Met"/>
</dbReference>
<dbReference type="SUPFAM" id="SSF57770">
    <property type="entry name" value="Methionyl-tRNA synthetase (MetRS), Zn-domain"/>
    <property type="match status" value="1"/>
</dbReference>
<accession>A0A926I9H7</accession>
<dbReference type="EC" id="6.1.1.10" evidence="11"/>
<dbReference type="InterPro" id="IPR023458">
    <property type="entry name" value="Met-tRNA_ligase_1"/>
</dbReference>
<comment type="function">
    <text evidence="1 11">Is required not only for elongation of protein synthesis but also for the initiation of all mRNA translation through initiator tRNA(fMet) aminoacylation.</text>
</comment>